<gene>
    <name evidence="2" type="ORF">NM686_008485</name>
</gene>
<evidence type="ECO:0008006" key="4">
    <source>
        <dbReference type="Google" id="ProtNLM"/>
    </source>
</evidence>
<dbReference type="RefSeq" id="WP_255187446.1">
    <property type="nucleotide sequence ID" value="NZ_CP113517.1"/>
</dbReference>
<feature type="region of interest" description="Disordered" evidence="1">
    <location>
        <begin position="128"/>
        <end position="166"/>
    </location>
</feature>
<organism evidence="2 3">
    <name type="scientific">Methylomonas rapida</name>
    <dbReference type="NCBI Taxonomy" id="2963939"/>
    <lineage>
        <taxon>Bacteria</taxon>
        <taxon>Pseudomonadati</taxon>
        <taxon>Pseudomonadota</taxon>
        <taxon>Gammaproteobacteria</taxon>
        <taxon>Methylococcales</taxon>
        <taxon>Methylococcaceae</taxon>
        <taxon>Methylomonas</taxon>
    </lineage>
</organism>
<sequence length="748" mass="77336">MITTVVIAVGLLAVASLQGNLIGSSRDNKTRAEAKALADAKIEQLRDTVVKTGFDALASSTAAESIGGVTETFSRTWTVTNQTSPARKQVSVNVCWPAGACSDNVAVQSVLVYDDVGNAAKNLKDAQSGLSLAGGPSTNAESSDEITETKTLPDGEPGSYVQDPDNENKIWIREDSRTKGTGAYLCSTLGLSAFENGLYTRRTNHDGVTGNEAIELYEQVTFDSTNYCIPRIRFNGGVIIPIRGIVHSGATSKQGNTTTYLDVDLFTFNASETGAYCIFKPADGAKSAPYVCYVGGNCSGFVCTDTTPSTCDDADVTKCPNGAYASAKVGPGGWRGKVGLLGVAGSSNNFRNVCFQEEIASSPASLDTARNYYALRNNINEGINKPYSCHDFLIINGQSTNPKIHDECVKQAEAIGGFTLASKNIQRTISSGANLYDPTIDTSFCTGTTGTAYSITGEITGAASTPTVTVTDGSTTQTCTVTSSSYTCAITTSASSVNISGIYNSQAQSCNLALTTSVTSPTGCSLAFITMPTYTITGVIRAASAAAVTALSLEIQDGDKVIPCPDRTVFNGTSSTYTCTVATNNTSISIHASVTGGYTVSPSNYTISSLSGTGGSVVVPSPDNDFIVAAVSTYTVSGSISLGNNVDNLTSVTVNAANPAGVGCTITPPSGGWKKNKSGTYSCSIYGGSNSITLAISPTCSNSNPAKRYSLSASGATQVQPGQLVIDLGTVNGPQTKDISITESNTGC</sequence>
<accession>A0ABY7GPV5</accession>
<dbReference type="Proteomes" id="UP001162780">
    <property type="component" value="Chromosome"/>
</dbReference>
<evidence type="ECO:0000313" key="3">
    <source>
        <dbReference type="Proteomes" id="UP001162780"/>
    </source>
</evidence>
<keyword evidence="3" id="KW-1185">Reference proteome</keyword>
<proteinExistence type="predicted"/>
<evidence type="ECO:0000256" key="1">
    <source>
        <dbReference type="SAM" id="MobiDB-lite"/>
    </source>
</evidence>
<protein>
    <recommendedName>
        <fullName evidence="4">Ig-like domain-containing protein</fullName>
    </recommendedName>
</protein>
<evidence type="ECO:0000313" key="2">
    <source>
        <dbReference type="EMBL" id="WAR46539.1"/>
    </source>
</evidence>
<name>A0ABY7GPV5_9GAMM</name>
<reference evidence="2" key="1">
    <citation type="submission" date="2022-11" db="EMBL/GenBank/DDBJ databases">
        <title>Methylomonas rapida sp. nov., Carotenoid-Producing Obligate Methanotrophs with High Growth Characteristics and Biotechnological Potential.</title>
        <authorList>
            <person name="Tikhonova E.N."/>
            <person name="Suleimanov R.Z."/>
            <person name="Miroshnikov K."/>
            <person name="Oshkin I.Y."/>
            <person name="Belova S.E."/>
            <person name="Danilova O.V."/>
            <person name="Ashikhmin A."/>
            <person name="Konopkin A."/>
            <person name="But S.Y."/>
            <person name="Khmelenina V.N."/>
            <person name="Kuznetsov N."/>
            <person name="Pimenov N.V."/>
            <person name="Dedysh S.N."/>
        </authorList>
    </citation>
    <scope>NUCLEOTIDE SEQUENCE</scope>
    <source>
        <strain evidence="2">MP1</strain>
    </source>
</reference>
<dbReference type="EMBL" id="CP113517">
    <property type="protein sequence ID" value="WAR46539.1"/>
    <property type="molecule type" value="Genomic_DNA"/>
</dbReference>